<dbReference type="InterPro" id="IPR029787">
    <property type="entry name" value="Nucleotide_cyclase"/>
</dbReference>
<dbReference type="GO" id="GO:0071111">
    <property type="term" value="F:cyclic-guanylate-specific phosphodiesterase activity"/>
    <property type="evidence" value="ECO:0007669"/>
    <property type="project" value="UniProtKB-EC"/>
</dbReference>
<dbReference type="CDD" id="cd01948">
    <property type="entry name" value="EAL"/>
    <property type="match status" value="1"/>
</dbReference>
<dbReference type="CDD" id="cd01949">
    <property type="entry name" value="GGDEF"/>
    <property type="match status" value="1"/>
</dbReference>
<dbReference type="SUPFAM" id="SSF55781">
    <property type="entry name" value="GAF domain-like"/>
    <property type="match status" value="1"/>
</dbReference>
<dbReference type="SMART" id="SM00052">
    <property type="entry name" value="EAL"/>
    <property type="match status" value="1"/>
</dbReference>
<dbReference type="InterPro" id="IPR043128">
    <property type="entry name" value="Rev_trsase/Diguanyl_cyclase"/>
</dbReference>
<dbReference type="PROSITE" id="PS50883">
    <property type="entry name" value="EAL"/>
    <property type="match status" value="1"/>
</dbReference>
<dbReference type="InterPro" id="IPR052155">
    <property type="entry name" value="Biofilm_reg_signaling"/>
</dbReference>
<dbReference type="NCBIfam" id="TIGR00254">
    <property type="entry name" value="GGDEF"/>
    <property type="match status" value="1"/>
</dbReference>
<dbReference type="Proteomes" id="UP001432000">
    <property type="component" value="Chromosome"/>
</dbReference>
<evidence type="ECO:0000313" key="4">
    <source>
        <dbReference type="Proteomes" id="UP001432000"/>
    </source>
</evidence>
<reference evidence="3 4" key="1">
    <citation type="submission" date="2024-03" db="EMBL/GenBank/DDBJ databases">
        <title>Natural products discovery in diverse microorganisms through a two-stage MS feature dereplication strategy.</title>
        <authorList>
            <person name="Zhang R."/>
        </authorList>
    </citation>
    <scope>NUCLEOTIDE SEQUENCE [LARGE SCALE GENOMIC DNA]</scope>
    <source>
        <strain evidence="3 4">18930</strain>
    </source>
</reference>
<dbReference type="Gene3D" id="3.20.20.450">
    <property type="entry name" value="EAL domain"/>
    <property type="match status" value="1"/>
</dbReference>
<organism evidence="3 4">
    <name type="scientific">Rhodococcus sovatensis</name>
    <dbReference type="NCBI Taxonomy" id="1805840"/>
    <lineage>
        <taxon>Bacteria</taxon>
        <taxon>Bacillati</taxon>
        <taxon>Actinomycetota</taxon>
        <taxon>Actinomycetes</taxon>
        <taxon>Mycobacteriales</taxon>
        <taxon>Nocardiaceae</taxon>
        <taxon>Rhodococcus</taxon>
    </lineage>
</organism>
<keyword evidence="3" id="KW-0548">Nucleotidyltransferase</keyword>
<dbReference type="PANTHER" id="PTHR44757:SF2">
    <property type="entry name" value="BIOFILM ARCHITECTURE MAINTENANCE PROTEIN MBAA"/>
    <property type="match status" value="1"/>
</dbReference>
<name>A0ABZ2PGS3_9NOCA</name>
<dbReference type="EC" id="2.7.7.65" evidence="3"/>
<dbReference type="RefSeq" id="WP_338888490.1">
    <property type="nucleotide sequence ID" value="NZ_CP147846.1"/>
</dbReference>
<dbReference type="Gene3D" id="3.30.70.270">
    <property type="match status" value="1"/>
</dbReference>
<feature type="domain" description="EAL" evidence="1">
    <location>
        <begin position="355"/>
        <end position="610"/>
    </location>
</feature>
<evidence type="ECO:0000313" key="3">
    <source>
        <dbReference type="EMBL" id="WXG68342.1"/>
    </source>
</evidence>
<dbReference type="Pfam" id="PF00563">
    <property type="entry name" value="EAL"/>
    <property type="match status" value="1"/>
</dbReference>
<protein>
    <submittedName>
        <fullName evidence="3">Bifunctional diguanylate cyclase/phosphodiesterase</fullName>
        <ecNumber evidence="3">2.7.7.65</ecNumber>
        <ecNumber evidence="3">3.1.4.52</ecNumber>
    </submittedName>
</protein>
<dbReference type="InterPro" id="IPR000160">
    <property type="entry name" value="GGDEF_dom"/>
</dbReference>
<accession>A0ABZ2PGS3</accession>
<dbReference type="Pfam" id="PF00990">
    <property type="entry name" value="GGDEF"/>
    <property type="match status" value="1"/>
</dbReference>
<dbReference type="InterPro" id="IPR029016">
    <property type="entry name" value="GAF-like_dom_sf"/>
</dbReference>
<dbReference type="InterPro" id="IPR001633">
    <property type="entry name" value="EAL_dom"/>
</dbReference>
<dbReference type="EMBL" id="CP147846">
    <property type="protein sequence ID" value="WXG68342.1"/>
    <property type="molecule type" value="Genomic_DNA"/>
</dbReference>
<dbReference type="EC" id="3.1.4.52" evidence="3"/>
<dbReference type="SMART" id="SM00267">
    <property type="entry name" value="GGDEF"/>
    <property type="match status" value="1"/>
</dbReference>
<dbReference type="PANTHER" id="PTHR44757">
    <property type="entry name" value="DIGUANYLATE CYCLASE DGCP"/>
    <property type="match status" value="1"/>
</dbReference>
<proteinExistence type="predicted"/>
<dbReference type="InterPro" id="IPR003018">
    <property type="entry name" value="GAF"/>
</dbReference>
<keyword evidence="3" id="KW-0808">Transferase</keyword>
<feature type="domain" description="GGDEF" evidence="2">
    <location>
        <begin position="209"/>
        <end position="346"/>
    </location>
</feature>
<evidence type="ECO:0000259" key="2">
    <source>
        <dbReference type="PROSITE" id="PS50887"/>
    </source>
</evidence>
<dbReference type="SUPFAM" id="SSF55073">
    <property type="entry name" value="Nucleotide cyclase"/>
    <property type="match status" value="1"/>
</dbReference>
<gene>
    <name evidence="3" type="ORF">WDS16_24630</name>
</gene>
<dbReference type="GO" id="GO:0052621">
    <property type="term" value="F:diguanylate cyclase activity"/>
    <property type="evidence" value="ECO:0007669"/>
    <property type="project" value="UniProtKB-EC"/>
</dbReference>
<dbReference type="SMART" id="SM00065">
    <property type="entry name" value="GAF"/>
    <property type="match status" value="1"/>
</dbReference>
<evidence type="ECO:0000259" key="1">
    <source>
        <dbReference type="PROSITE" id="PS50883"/>
    </source>
</evidence>
<keyword evidence="3" id="KW-0378">Hydrolase</keyword>
<dbReference type="Gene3D" id="3.30.450.40">
    <property type="match status" value="1"/>
</dbReference>
<dbReference type="SUPFAM" id="SSF141868">
    <property type="entry name" value="EAL domain-like"/>
    <property type="match status" value="1"/>
</dbReference>
<dbReference type="InterPro" id="IPR035919">
    <property type="entry name" value="EAL_sf"/>
</dbReference>
<keyword evidence="4" id="KW-1185">Reference proteome</keyword>
<dbReference type="PROSITE" id="PS50887">
    <property type="entry name" value="GGDEF"/>
    <property type="match status" value="1"/>
</dbReference>
<sequence length="617" mass="66638">MRRIRSLDRLVTDVASDLMGVDAASVLLAYTRVLRSLVEYFGVDAGYLRHTDYENRSTVMVAEWPARLDAPDPDPLGVVYFADADPVFAACEHLVQPRVFRPSTSEESYRRRVEAASGYSVTSMAVVPLVHERSIGWVGLVKGGDRDWSEEETNALVAIASMFTQVHARILAEELLLEAAQHDALTGLSNRRGVTEDLERRLGAGSEGIPVAVLFLDLDRLKALNDFYGHTAGDAYLLALADTLREVLDDGTTIARWGGDEFVIVMQPSAIEGKPTSPYDVALRILDAVATTRVSIAGDAITRTASIGVTTAYPGVDGVNEVIANADQAALVAKRIGGNHVALFDSTIRAHNALRNDVELHLLAAIQGGDLVLHFQPEVNLEDGTITAVEALVRWQHPTRGLLPPADFIDIAETSDLATALGAWVLHDAIRCYQEWVRHLPDLDIMLRVNVSPAQLLATEFVDIVEQELASGLVPPGNLCLEVTENAVVQDTGQAAKVLSMLRELGVLIAIDDFGTGFSSLAHLKILPVDALKIDREFVEHLDSNPGDQAIVRAIASLADAFGLDLIAEGLETEAAQAALLSVGCTRAQGYLFSKPVPADSMQTLLTRRILSPASAE</sequence>